<feature type="compositionally biased region" description="Polar residues" evidence="4">
    <location>
        <begin position="1208"/>
        <end position="1222"/>
    </location>
</feature>
<accession>A0A430QHD2</accession>
<dbReference type="FunFam" id="2.60.40.10:FF:000032">
    <property type="entry name" value="palladin isoform X1"/>
    <property type="match status" value="2"/>
</dbReference>
<dbReference type="EMBL" id="QMKO01001721">
    <property type="protein sequence ID" value="RTG87094.1"/>
    <property type="molecule type" value="Genomic_DNA"/>
</dbReference>
<evidence type="ECO:0000313" key="6">
    <source>
        <dbReference type="EMBL" id="RTG87094.1"/>
    </source>
</evidence>
<feature type="domain" description="Ig-like" evidence="5">
    <location>
        <begin position="1774"/>
        <end position="1867"/>
    </location>
</feature>
<dbReference type="InterPro" id="IPR013783">
    <property type="entry name" value="Ig-like_fold"/>
</dbReference>
<dbReference type="GO" id="GO:0005886">
    <property type="term" value="C:plasma membrane"/>
    <property type="evidence" value="ECO:0007669"/>
    <property type="project" value="TreeGrafter"/>
</dbReference>
<proteinExistence type="predicted"/>
<dbReference type="CDD" id="cd00096">
    <property type="entry name" value="Ig"/>
    <property type="match status" value="2"/>
</dbReference>
<dbReference type="GO" id="GO:0043025">
    <property type="term" value="C:neuronal cell body"/>
    <property type="evidence" value="ECO:0007669"/>
    <property type="project" value="TreeGrafter"/>
</dbReference>
<dbReference type="GO" id="GO:0050808">
    <property type="term" value="P:synapse organization"/>
    <property type="evidence" value="ECO:0007669"/>
    <property type="project" value="TreeGrafter"/>
</dbReference>
<evidence type="ECO:0000256" key="1">
    <source>
        <dbReference type="ARBA" id="ARBA00022729"/>
    </source>
</evidence>
<dbReference type="Pfam" id="PF07679">
    <property type="entry name" value="I-set"/>
    <property type="match status" value="3"/>
</dbReference>
<dbReference type="SUPFAM" id="SSF48726">
    <property type="entry name" value="Immunoglobulin"/>
    <property type="match status" value="8"/>
</dbReference>
<sequence>MSLNDFFAKQNKKKSKKKQNPTELMDLLTKGGEVLKSYPESNAPQENKPITSEKDDEWEIIDDEKEIDLQNIRVYNLSSTITDDSAKNLSKNKDSREGDGESVVEKKVWGAKPVETPEEPVEAVVQPPSKPSVYIPAPLRLGGSAFGPVAPKPNVASSMDFPTLDASVNEPQKKETQPNNDNDDKNSPWQQAGVRRANPISSTLPIAVSNTSSTYVPPSLRQSGAPGFKSVGPGYTGDGFRPHNDPPFRSDIDPGFKRFTENPGLREAAPSGGGWARGNIISVNPTNNPAEQLPLNPSNTSFHTVSENTNGWSRNVNVKTYKYSVLKENFRVNVSQSIDICHTMYIYFEFVASVVREWIIGTGTKLLDSQTSKPYNFEEACQIRKSHEQFEFKCMLWNILEDLQKREKEVDTYDGTSIKNAISDLEHGVEKCEVRLNGLAHELERLRIILKPSDPDYLGQLEDGFRDACRAATEATQSLKIRKLVLKKHSKLLECEENVYESIGWIEELYENIEVMYEENCVGKNQLESEDLLKKHNDIENQAKTTYTYCIQLLETYGKLCEADSRRLPRNIGLSKTRLFRIWPKLTDRLLELQARTEAAKKVYVTTDMLLTRVQEYLLELSRSPPIFDRKCGSPSTQGSPPVPNDQKRAQLDRLLQEFSCIKSTGLQLIEKLPKGLLSEDIIVNGQITDEVIRVIRLKLYTLWLKVREYEYALLGRNSLDNTTASELAPDWRSPRILSHSSNSTMRRVGSLFDGDFSPVTMVSPQVSAHERHNRPSNPLGNEFCNHNGSEESDDRGQCESVIVRNQSTPQLRRSYFDKLGSDINFTAKVPSSDKPSKIESSSFNSFPINNQKERTKYEEDLKFKENLNTYDMNSNNNFDSLFYAFKRQLSDLTRSNQTRNPGDTVTDIELFISEHDKTKNEANKTFDEFKRQLNSIFNEDDSNNQVSKQNILLDAKQLLDNWITDWALQRENLNYRLAFVNRLEDLQTDLGECVSRLDQLIKATCLSVNTAAETYKNQQNLHLLNKLGATVLSEAEIYQINTINEEVKGMLQTIPAQEQFIQSLINEVEQCEKFQFPNHIIQIKSIWKKYTENLNIFKSFIENLTKIDGHNLEQAIYAIIKPDCLSPNAENLSKISSTYPQVLWLIQYLNGQLNLIKESQEELDMLMLNMQVGSASPVDLSELVTKTRNNNNNINDQRYNDKKSLTKRSSSPLFSDENSSVGHNNNVNATFKSIPLTHHSFPNNINSDRSVTQMNSNNNFNEINSAPPILCSTWRIIKPLNNIQCKLGDIIKLQCYFNGPSSRDAFSVLWFYRPFKLIKGQLSYGLKERINLTCSNDIVENIKIDFVELMIKNVTAYRAGLYTIRIRNEETGKAMKSNASLTIIPNILEDKPDLEIETLDTSTGLLKPITIEVGYEGLCIIPDVKWTYNGSPINRSIWRIDTDMNRSILYSANAHISDKGVYECEIRDHVTNTILKTRRSIQIQPSVPVNEQPLVFGNNQTVGMVFVGDPIVIRCPLPSVIKTGSIISVDWLHDKQKIYSMKTTVPKQSVNKVISSRLANFEGNQFQRGETIWRTYLMDNHCVLTTDNVQNTDEGIYRCRIKSDTGIYESSGSLSLVKAVHFSRGLPTLLDISKGDRTKLTCCLEILPFKDNKITDSINNNNNNNRTSINQNVSPTSSVPLLSPLPMYQWDQLSLQINWFLNNELLDTEKAKKLNINTNFVNGLATLSIDSVSTEHEGDYCCKVESSKGIIQTYGKIILKKEPTSFKFINDGPKIVGEILKSPNPITINQCLTLTVNYTSNSIPEIIWLKNEQKLDINSSRVRMDIKNNQCTLTIFDTKPEDTGYYTVKLKDALSPNDHIHNKSVPEEYVNNIIQQASESYLKAKSIIYGPLDTKVNIGDTLRLFCIIRPMKEPFFVHWTHNGQILKNSALNNQTTGIQTWANYPKNGFYILELKSICVQDKGFYGVTISRVLNISGKMVNETVEEAVCWVDVEGQKSSEKKTAPAFIDDEFSPMMEVIAGQVVELKCKVAGNPLPSFFWLKDGDMMSSTNLNFQISQSNGMYKLTLPDVTKQHSGIWDLISYNSQGLIIKSCQLFVSEFINDYLKLNNNETTTNETIINIKPSFNNKFQENSQLMNKQELSIEQHMNKSLETQSKLSESNVISSIQNSKLEPPEFDIMFTDKVMNIGETVCLKCSLKGNPKPMVQWRFNGKLLNLPTDRIFMIQNKNEYILFIYNVCENDSGRYEITAENVIGKAICSALLIINSSVKSRHNRPSSEPEYTATEAEKLNIHRRKSMECCHSGTQTPEKKRSSLIRSVSAPLESECDDCYSKTFVRCRACYAPLIREHEDARAKHSKPKSEYLPSLYNGVGFIITVSCVMYFYIDETKRSACGVVFNIWLSRHRSEGSLLHQCPYCDTLMLPVNPPNLSKPKINKVERILSFPDEYYQPTEQNLSQEEGEDIYYYQPNYKQIVVSHKTTRTKHMNITKTSESHLPISSLRENRLLSISPDVIHKSTTKPREIPITIQRDNGYNQMNKSQYHLIQNKTNPSKKNTSQSEQTVSIVESSDNDSAVF</sequence>
<organism evidence="6 7">
    <name type="scientific">Schistosoma bovis</name>
    <name type="common">Blood fluke</name>
    <dbReference type="NCBI Taxonomy" id="6184"/>
    <lineage>
        <taxon>Eukaryota</taxon>
        <taxon>Metazoa</taxon>
        <taxon>Spiralia</taxon>
        <taxon>Lophotrochozoa</taxon>
        <taxon>Platyhelminthes</taxon>
        <taxon>Trematoda</taxon>
        <taxon>Digenea</taxon>
        <taxon>Strigeidida</taxon>
        <taxon>Schistosomatoidea</taxon>
        <taxon>Schistosomatidae</taxon>
        <taxon>Schistosoma</taxon>
    </lineage>
</organism>
<dbReference type="InterPro" id="IPR003598">
    <property type="entry name" value="Ig_sub2"/>
</dbReference>
<dbReference type="InterPro" id="IPR003599">
    <property type="entry name" value="Ig_sub"/>
</dbReference>
<dbReference type="GO" id="GO:0008046">
    <property type="term" value="F:axon guidance receptor activity"/>
    <property type="evidence" value="ECO:0007669"/>
    <property type="project" value="TreeGrafter"/>
</dbReference>
<dbReference type="GO" id="GO:0007156">
    <property type="term" value="P:homophilic cell adhesion via plasma membrane adhesion molecules"/>
    <property type="evidence" value="ECO:0007669"/>
    <property type="project" value="TreeGrafter"/>
</dbReference>
<feature type="compositionally biased region" description="Polar residues" evidence="4">
    <location>
        <begin position="80"/>
        <end position="89"/>
    </location>
</feature>
<keyword evidence="3" id="KW-0393">Immunoglobulin domain</keyword>
<feature type="domain" description="Ig-like" evidence="5">
    <location>
        <begin position="1268"/>
        <end position="1383"/>
    </location>
</feature>
<feature type="domain" description="Ig-like" evidence="5">
    <location>
        <begin position="1486"/>
        <end position="1616"/>
    </location>
</feature>
<dbReference type="InterPro" id="IPR007110">
    <property type="entry name" value="Ig-like_dom"/>
</dbReference>
<reference evidence="6 7" key="1">
    <citation type="journal article" date="2019" name="PLoS Pathog.">
        <title>Genome sequence of the bovine parasite Schistosoma bovis Tanzania.</title>
        <authorList>
            <person name="Oey H."/>
            <person name="Zakrzewski M."/>
            <person name="Gobert G."/>
            <person name="Gravermann K."/>
            <person name="Stoye J."/>
            <person name="Jones M."/>
            <person name="Mcmanus D."/>
            <person name="Krause L."/>
        </authorList>
    </citation>
    <scope>NUCLEOTIDE SEQUENCE [LARGE SCALE GENOMIC DNA]</scope>
    <source>
        <strain evidence="6 7">TAN1997</strain>
    </source>
</reference>
<feature type="region of interest" description="Disordered" evidence="4">
    <location>
        <begin position="1"/>
        <end position="57"/>
    </location>
</feature>
<keyword evidence="2" id="KW-1015">Disulfide bond</keyword>
<protein>
    <recommendedName>
        <fullName evidence="5">Ig-like domain-containing protein</fullName>
    </recommendedName>
</protein>
<dbReference type="STRING" id="6184.A0A430QHD2"/>
<keyword evidence="1" id="KW-0732">Signal</keyword>
<feature type="compositionally biased region" description="Polar residues" evidence="4">
    <location>
        <begin position="39"/>
        <end position="50"/>
    </location>
</feature>
<dbReference type="Proteomes" id="UP000290809">
    <property type="component" value="Unassembled WGS sequence"/>
</dbReference>
<feature type="compositionally biased region" description="Basic and acidic residues" evidence="4">
    <location>
        <begin position="91"/>
        <end position="108"/>
    </location>
</feature>
<feature type="region of interest" description="Disordered" evidence="4">
    <location>
        <begin position="80"/>
        <end position="190"/>
    </location>
</feature>
<dbReference type="GO" id="GO:0030424">
    <property type="term" value="C:axon"/>
    <property type="evidence" value="ECO:0007669"/>
    <property type="project" value="TreeGrafter"/>
</dbReference>
<feature type="region of interest" description="Disordered" evidence="4">
    <location>
        <begin position="1190"/>
        <end position="1222"/>
    </location>
</feature>
<dbReference type="PANTHER" id="PTHR45080">
    <property type="entry name" value="CONTACTIN 5"/>
    <property type="match status" value="1"/>
</dbReference>
<feature type="domain" description="Ig-like" evidence="5">
    <location>
        <begin position="2175"/>
        <end position="2252"/>
    </location>
</feature>
<dbReference type="InterPro" id="IPR050958">
    <property type="entry name" value="Cell_Adh-Cytoskel_Orgn"/>
</dbReference>
<evidence type="ECO:0000259" key="5">
    <source>
        <dbReference type="PROSITE" id="PS50835"/>
    </source>
</evidence>
<dbReference type="PROSITE" id="PS50835">
    <property type="entry name" value="IG_LIKE"/>
    <property type="match status" value="8"/>
</dbReference>
<feature type="region of interest" description="Disordered" evidence="4">
    <location>
        <begin position="2547"/>
        <end position="2575"/>
    </location>
</feature>
<dbReference type="InterPro" id="IPR013098">
    <property type="entry name" value="Ig_I-set"/>
</dbReference>
<feature type="compositionally biased region" description="Basic and acidic residues" evidence="4">
    <location>
        <begin position="240"/>
        <end position="249"/>
    </location>
</feature>
<name>A0A430QHD2_SCHBO</name>
<feature type="domain" description="Ig-like" evidence="5">
    <location>
        <begin position="1386"/>
        <end position="1483"/>
    </location>
</feature>
<comment type="caution">
    <text evidence="6">The sequence shown here is derived from an EMBL/GenBank/DDBJ whole genome shotgun (WGS) entry which is preliminary data.</text>
</comment>
<feature type="compositionally biased region" description="Polar residues" evidence="4">
    <location>
        <begin position="776"/>
        <end position="788"/>
    </location>
</feature>
<feature type="region of interest" description="Disordered" evidence="4">
    <location>
        <begin position="768"/>
        <end position="798"/>
    </location>
</feature>
<gene>
    <name evidence="6" type="ORF">DC041_0006637</name>
</gene>
<feature type="region of interest" description="Disordered" evidence="4">
    <location>
        <begin position="213"/>
        <end position="249"/>
    </location>
</feature>
<evidence type="ECO:0000256" key="2">
    <source>
        <dbReference type="ARBA" id="ARBA00023157"/>
    </source>
</evidence>
<dbReference type="Gene3D" id="2.60.40.10">
    <property type="entry name" value="Immunoglobulins"/>
    <property type="match status" value="8"/>
</dbReference>
<dbReference type="PANTHER" id="PTHR45080:SF8">
    <property type="entry name" value="IG-LIKE DOMAIN-CONTAINING PROTEIN"/>
    <property type="match status" value="1"/>
</dbReference>
<feature type="domain" description="Ig-like" evidence="5">
    <location>
        <begin position="1697"/>
        <end position="1753"/>
    </location>
</feature>
<evidence type="ECO:0000313" key="7">
    <source>
        <dbReference type="Proteomes" id="UP000290809"/>
    </source>
</evidence>
<evidence type="ECO:0000256" key="3">
    <source>
        <dbReference type="ARBA" id="ARBA00023319"/>
    </source>
</evidence>
<dbReference type="SMART" id="SM00409">
    <property type="entry name" value="IG"/>
    <property type="match status" value="7"/>
</dbReference>
<dbReference type="InterPro" id="IPR036179">
    <property type="entry name" value="Ig-like_dom_sf"/>
</dbReference>
<dbReference type="SMART" id="SM00408">
    <property type="entry name" value="IGc2"/>
    <property type="match status" value="4"/>
</dbReference>
<keyword evidence="7" id="KW-1185">Reference proteome</keyword>
<feature type="compositionally biased region" description="Polar residues" evidence="4">
    <location>
        <begin position="213"/>
        <end position="222"/>
    </location>
</feature>
<feature type="domain" description="Ig-like" evidence="5">
    <location>
        <begin position="1886"/>
        <end position="1986"/>
    </location>
</feature>
<evidence type="ECO:0000256" key="4">
    <source>
        <dbReference type="SAM" id="MobiDB-lite"/>
    </source>
</evidence>
<feature type="domain" description="Ig-like" evidence="5">
    <location>
        <begin position="2006"/>
        <end position="2079"/>
    </location>
</feature>
<feature type="compositionally biased region" description="Basic and acidic residues" evidence="4">
    <location>
        <begin position="171"/>
        <end position="186"/>
    </location>
</feature>
<feature type="compositionally biased region" description="Basic residues" evidence="4">
    <location>
        <begin position="10"/>
        <end position="19"/>
    </location>
</feature>